<organism evidence="10 11">
    <name type="scientific">Dactylosporangium vinaceum</name>
    <dbReference type="NCBI Taxonomy" id="53362"/>
    <lineage>
        <taxon>Bacteria</taxon>
        <taxon>Bacillati</taxon>
        <taxon>Actinomycetota</taxon>
        <taxon>Actinomycetes</taxon>
        <taxon>Micromonosporales</taxon>
        <taxon>Micromonosporaceae</taxon>
        <taxon>Dactylosporangium</taxon>
    </lineage>
</organism>
<dbReference type="Pfam" id="PF00698">
    <property type="entry name" value="Acyl_transf_1"/>
    <property type="match status" value="1"/>
</dbReference>
<keyword evidence="2" id="KW-0597">Phosphoprotein</keyword>
<keyword evidence="3" id="KW-0808">Transferase</keyword>
<dbReference type="Gene3D" id="1.10.1200.10">
    <property type="entry name" value="ACP-like"/>
    <property type="match status" value="1"/>
</dbReference>
<feature type="domain" description="PKS/mFAS DH" evidence="9">
    <location>
        <begin position="1346"/>
        <end position="1623"/>
    </location>
</feature>
<evidence type="ECO:0000259" key="7">
    <source>
        <dbReference type="PROSITE" id="PS50075"/>
    </source>
</evidence>
<dbReference type="Gene3D" id="3.40.366.10">
    <property type="entry name" value="Malonyl-Coenzyme A Acyl Carrier Protein, domain 2"/>
    <property type="match status" value="1"/>
</dbReference>
<evidence type="ECO:0000259" key="8">
    <source>
        <dbReference type="PROSITE" id="PS52004"/>
    </source>
</evidence>
<dbReference type="InterPro" id="IPR049490">
    <property type="entry name" value="C883_1060-like_KR_N"/>
</dbReference>
<dbReference type="CDD" id="cd08953">
    <property type="entry name" value="KR_2_SDR_x"/>
    <property type="match status" value="1"/>
</dbReference>
<dbReference type="PROSITE" id="PS00012">
    <property type="entry name" value="PHOSPHOPANTETHEINE"/>
    <property type="match status" value="1"/>
</dbReference>
<dbReference type="InterPro" id="IPR014030">
    <property type="entry name" value="Ketoacyl_synth_N"/>
</dbReference>
<dbReference type="InterPro" id="IPR006162">
    <property type="entry name" value="Ppantetheine_attach_site"/>
</dbReference>
<dbReference type="SMART" id="SM00826">
    <property type="entry name" value="PKS_DH"/>
    <property type="match status" value="1"/>
</dbReference>
<feature type="region of interest" description="C-terminal hotdog fold" evidence="5">
    <location>
        <begin position="1485"/>
        <end position="1623"/>
    </location>
</feature>
<dbReference type="InterPro" id="IPR020807">
    <property type="entry name" value="PKS_DH"/>
</dbReference>
<dbReference type="SUPFAM" id="SSF51735">
    <property type="entry name" value="NAD(P)-binding Rossmann-fold domains"/>
    <property type="match status" value="2"/>
</dbReference>
<feature type="active site" description="Proton donor; for dehydratase activity" evidence="5">
    <location>
        <position position="1547"/>
    </location>
</feature>
<evidence type="ECO:0000313" key="10">
    <source>
        <dbReference type="EMBL" id="MFB9443504.1"/>
    </source>
</evidence>
<dbReference type="InterPro" id="IPR042104">
    <property type="entry name" value="PKS_dehydratase_sf"/>
</dbReference>
<dbReference type="SMART" id="SM00823">
    <property type="entry name" value="PKS_PP"/>
    <property type="match status" value="1"/>
</dbReference>
<dbReference type="InterPro" id="IPR050091">
    <property type="entry name" value="PKS_NRPS_Biosynth_Enz"/>
</dbReference>
<keyword evidence="4" id="KW-0012">Acyltransferase</keyword>
<dbReference type="Pfam" id="PF14765">
    <property type="entry name" value="PS-DH"/>
    <property type="match status" value="1"/>
</dbReference>
<dbReference type="Gene3D" id="3.30.70.3290">
    <property type="match status" value="1"/>
</dbReference>
<dbReference type="CDD" id="cd00833">
    <property type="entry name" value="PKS"/>
    <property type="match status" value="1"/>
</dbReference>
<dbReference type="InterPro" id="IPR018201">
    <property type="entry name" value="Ketoacyl_synth_AS"/>
</dbReference>
<proteinExistence type="predicted"/>
<dbReference type="InterPro" id="IPR013968">
    <property type="entry name" value="PKS_KR"/>
</dbReference>
<dbReference type="Pfam" id="PF16197">
    <property type="entry name" value="KAsynt_C_assoc"/>
    <property type="match status" value="1"/>
</dbReference>
<dbReference type="Proteomes" id="UP001589608">
    <property type="component" value="Unassembled WGS sequence"/>
</dbReference>
<dbReference type="EMBL" id="JBHMCA010000021">
    <property type="protein sequence ID" value="MFB9443504.1"/>
    <property type="molecule type" value="Genomic_DNA"/>
</dbReference>
<evidence type="ECO:0000256" key="6">
    <source>
        <dbReference type="SAM" id="MobiDB-lite"/>
    </source>
</evidence>
<dbReference type="InterPro" id="IPR020841">
    <property type="entry name" value="PKS_Beta-ketoAc_synthase_dom"/>
</dbReference>
<sequence length="1812" mass="190365">MNNTESAGVEPIAVIGMACRLPGAADLGQYWHNLVQGVESVQFPTREEQLARGVPAHLLDDPNFVRAASLLDGMDQFDAAFFSIGAREAELRDPQQRTFLELSHTALEDAGYDPQRYPGEVGVYGAIGSDAYQWMNIRRNPRVFAAAGDMAIMVASHPHYLATLVSYKLNLRGPSMTVSTACSSSLVAVHLACEALRNGECEMALAGGVSFELPPAWGYMYDDDGVLSPDGHSRVFDASARGTVWGSGGGIVVLKRLADALADGDHIRAVVLGNAVNNDGAGKVGFSAPSAEGQAAAIAQAQGVAGIDPRSVTYVEAHGTATPLGDPIEVAALATVFGRDTDERGWCGIGSVKTNFGHLGPAAGIAGLIKAALAVQHGLIPPSLHFEKPNEKIDFAASPFYVNATLTKWETGDLPRRAGVSSFGIGGTNAHIVLEAPPAAATGPRSSRPAHVLQVSARTETALQAALERLAAHLAEQPGLDLADVAHTLRVGRKGMLHRAALVATDTADAAAGLADSRRVVRAVAPKRPAQVALLFSGQGAQYAGMGAELYATEPVYRAAVDECAGVLREPLGLDLRVLLHATGQDDQLRQTALAQPALFTVGYALARLWQSWGVEPAAMLGHSIGEYVAATLAGVFTLPDALHLVATRGRLMQALPPGSMLAVLLDAEGVRPHLPPGVAVAAVNTPETCVVSGPTSLVDELAATLAAAGVGTTPLHTSHAFHSPMMEPALAAFHAAVAAVPRQAPRTPFLSGVTGDWITEEQATDAAYWTRHLREPVAFAAGVATLLGNGEWLLVECGPGRTLTDLARAQTPKGAPPVPSLPAADSDGGDLRVLSAAAARLWVAGIELDADALAGDGRRVPLPTYPWERKRYWVEPTAGVEDPYAPAQPKAGQRPVAEWFQVPSWRPGPPVVESEPFDSCLLLTDGSDGLAAGLRAAGVAVTEVRPGTGFAEAPGGFTVRPAEREDYDALVAELARRGRPGRVVHAWTATAPPAGADGAWAAQDLGFFSLLFLVQAIAATQPAAPVHLDVLTAGALAVIGGDCLRPEHATVAGVVRVGPLEAPWLTTRQIDIDARVDPVAALLAPRGDELVAYRGGRRWLEGNAQAHVPAPDDAAAGLRDGGVYVITGGLGGIGITVAEDLARRVRARLVLASRSDLPPRAEWSAYVDVHGTIDRTGRAISAIGRMEAAGAEVLVLAADVTRPADLHRLREATLARFGRIDGIVHTAGVPGGGMTEIKTRATAESVLAPKVLGPLALHAVFGDLDLDFVAICSSVAGMAGGFGQVDYCAANSFLDAYAHSAHGWRTRVVSIDWSGWAEVGMSAEVAAPEAFRGLQRGERVSPIEHPMLTALHAGDADRLPWCSAVVLPRTQWVLGEHRLMDTPLMPGTGYLELARRAFTAVAPATRPGLVVELRDVAFVEWLAVPDDTAVELRVTFAPNTDGLDFEVRSLAAGIQRVHVRGSAAWADPGTAPTADLAGVRARCSLAVREVQGLSDVSNSGLITFGSRWHSLRTVHRGQSEALARLEAAGVVAGELSAWGLHPAMLDEATSFGQMSGEYLPIGYGRIVVRGPLRERMWSHWRYHDAGGGEVVAADLSIMDDDGTEILGITDYLWRRIDPDSVTSTVSRGIQAAARPPDEADADRLMRPSDGADALHRLLANDLGAQVSITVVPLDELIPHIREVTQHSVETGMDTGAATGAGADRPGAARADGTAATVTSELEAALMQIWGDVLGLDAIGRDDEFFELGGNSLVAVQLIALVRKRLAVRLPMRDVFNAPTIAGMAATVERVRAAAADPAPPTSTIPRLERPQ</sequence>
<accession>A0ABV5M3T7</accession>
<name>A0ABV5M3T7_9ACTN</name>
<dbReference type="SUPFAM" id="SSF55048">
    <property type="entry name" value="Probable ACP-binding domain of malonyl-CoA ACP transacylase"/>
    <property type="match status" value="1"/>
</dbReference>
<comment type="caution">
    <text evidence="10">The sequence shown here is derived from an EMBL/GenBank/DDBJ whole genome shotgun (WGS) entry which is preliminary data.</text>
</comment>
<feature type="active site" description="Proton acceptor; for dehydratase activity" evidence="5">
    <location>
        <position position="1378"/>
    </location>
</feature>
<dbReference type="InterPro" id="IPR057326">
    <property type="entry name" value="KR_dom"/>
</dbReference>
<feature type="region of interest" description="Disordered" evidence="6">
    <location>
        <begin position="1793"/>
        <end position="1812"/>
    </location>
</feature>
<dbReference type="SUPFAM" id="SSF52151">
    <property type="entry name" value="FabD/lysophospholipase-like"/>
    <property type="match status" value="1"/>
</dbReference>
<dbReference type="PANTHER" id="PTHR43775:SF51">
    <property type="entry name" value="INACTIVE PHENOLPHTHIOCEROL SYNTHESIS POLYKETIDE SYNTHASE TYPE I PKS1-RELATED"/>
    <property type="match status" value="1"/>
</dbReference>
<dbReference type="InterPro" id="IPR009081">
    <property type="entry name" value="PP-bd_ACP"/>
</dbReference>
<dbReference type="SMART" id="SM00825">
    <property type="entry name" value="PKS_KS"/>
    <property type="match status" value="1"/>
</dbReference>
<dbReference type="Pfam" id="PF02801">
    <property type="entry name" value="Ketoacyl-synt_C"/>
    <property type="match status" value="1"/>
</dbReference>
<dbReference type="Pfam" id="PF00109">
    <property type="entry name" value="ketoacyl-synt"/>
    <property type="match status" value="1"/>
</dbReference>
<dbReference type="Gene3D" id="3.40.47.10">
    <property type="match status" value="1"/>
</dbReference>
<dbReference type="InterPro" id="IPR049552">
    <property type="entry name" value="PKS_DH_N"/>
</dbReference>
<dbReference type="SUPFAM" id="SSF47336">
    <property type="entry name" value="ACP-like"/>
    <property type="match status" value="1"/>
</dbReference>
<dbReference type="Pfam" id="PF21394">
    <property type="entry name" value="Beta-ketacyl_N"/>
    <property type="match status" value="1"/>
</dbReference>
<dbReference type="PANTHER" id="PTHR43775">
    <property type="entry name" value="FATTY ACID SYNTHASE"/>
    <property type="match status" value="1"/>
</dbReference>
<evidence type="ECO:0000259" key="9">
    <source>
        <dbReference type="PROSITE" id="PS52019"/>
    </source>
</evidence>
<dbReference type="Gene3D" id="3.10.129.110">
    <property type="entry name" value="Polyketide synthase dehydratase"/>
    <property type="match status" value="1"/>
</dbReference>
<evidence type="ECO:0000256" key="1">
    <source>
        <dbReference type="ARBA" id="ARBA00022450"/>
    </source>
</evidence>
<feature type="domain" description="Carrier" evidence="7">
    <location>
        <begin position="1717"/>
        <end position="1792"/>
    </location>
</feature>
<dbReference type="InterPro" id="IPR049900">
    <property type="entry name" value="PKS_mFAS_DH"/>
</dbReference>
<dbReference type="Pfam" id="PF21089">
    <property type="entry name" value="PKS_DH_N"/>
    <property type="match status" value="1"/>
</dbReference>
<evidence type="ECO:0000256" key="4">
    <source>
        <dbReference type="ARBA" id="ARBA00023315"/>
    </source>
</evidence>
<evidence type="ECO:0000256" key="3">
    <source>
        <dbReference type="ARBA" id="ARBA00022679"/>
    </source>
</evidence>
<dbReference type="InterPro" id="IPR036291">
    <property type="entry name" value="NAD(P)-bd_dom_sf"/>
</dbReference>
<dbReference type="InterPro" id="IPR016036">
    <property type="entry name" value="Malonyl_transacylase_ACP-bd"/>
</dbReference>
<dbReference type="InterPro" id="IPR014031">
    <property type="entry name" value="Ketoacyl_synth_C"/>
</dbReference>
<dbReference type="SUPFAM" id="SSF53901">
    <property type="entry name" value="Thiolase-like"/>
    <property type="match status" value="1"/>
</dbReference>
<dbReference type="InterPro" id="IPR036736">
    <property type="entry name" value="ACP-like_sf"/>
</dbReference>
<feature type="domain" description="Ketosynthase family 3 (KS3)" evidence="8">
    <location>
        <begin position="9"/>
        <end position="436"/>
    </location>
</feature>
<reference evidence="10 11" key="1">
    <citation type="submission" date="2024-09" db="EMBL/GenBank/DDBJ databases">
        <authorList>
            <person name="Sun Q."/>
            <person name="Mori K."/>
        </authorList>
    </citation>
    <scope>NUCLEOTIDE SEQUENCE [LARGE SCALE GENOMIC DNA]</scope>
    <source>
        <strain evidence="10 11">JCM 3307</strain>
    </source>
</reference>
<keyword evidence="11" id="KW-1185">Reference proteome</keyword>
<gene>
    <name evidence="10" type="ORF">ACFFTR_10460</name>
</gene>
<protein>
    <submittedName>
        <fullName evidence="10">SDR family NAD(P)-dependent oxidoreductase</fullName>
    </submittedName>
</protein>
<dbReference type="InterPro" id="IPR001227">
    <property type="entry name" value="Ac_transferase_dom_sf"/>
</dbReference>
<dbReference type="PROSITE" id="PS52004">
    <property type="entry name" value="KS3_2"/>
    <property type="match status" value="1"/>
</dbReference>
<dbReference type="Pfam" id="PF08659">
    <property type="entry name" value="KR"/>
    <property type="match status" value="1"/>
</dbReference>
<dbReference type="PROSITE" id="PS52019">
    <property type="entry name" value="PKS_MFAS_DH"/>
    <property type="match status" value="1"/>
</dbReference>
<evidence type="ECO:0000313" key="11">
    <source>
        <dbReference type="Proteomes" id="UP001589608"/>
    </source>
</evidence>
<dbReference type="RefSeq" id="WP_246655644.1">
    <property type="nucleotide sequence ID" value="NZ_CP061913.1"/>
</dbReference>
<dbReference type="SMART" id="SM00827">
    <property type="entry name" value="PKS_AT"/>
    <property type="match status" value="1"/>
</dbReference>
<dbReference type="Pfam" id="PF00550">
    <property type="entry name" value="PP-binding"/>
    <property type="match status" value="1"/>
</dbReference>
<keyword evidence="1" id="KW-0596">Phosphopantetheine</keyword>
<evidence type="ECO:0000256" key="2">
    <source>
        <dbReference type="ARBA" id="ARBA00022553"/>
    </source>
</evidence>
<dbReference type="InterPro" id="IPR032821">
    <property type="entry name" value="PKS_assoc"/>
</dbReference>
<dbReference type="Gene3D" id="3.40.50.720">
    <property type="entry name" value="NAD(P)-binding Rossmann-like Domain"/>
    <property type="match status" value="1"/>
</dbReference>
<feature type="region of interest" description="N-terminal hotdog fold" evidence="5">
    <location>
        <begin position="1346"/>
        <end position="1471"/>
    </location>
</feature>
<dbReference type="InterPro" id="IPR020806">
    <property type="entry name" value="PKS_PP-bd"/>
</dbReference>
<evidence type="ECO:0000256" key="5">
    <source>
        <dbReference type="PROSITE-ProRule" id="PRU01363"/>
    </source>
</evidence>
<dbReference type="SMART" id="SM00822">
    <property type="entry name" value="PKS_KR"/>
    <property type="match status" value="1"/>
</dbReference>
<dbReference type="InterPro" id="IPR016039">
    <property type="entry name" value="Thiolase-like"/>
</dbReference>
<dbReference type="InterPro" id="IPR016035">
    <property type="entry name" value="Acyl_Trfase/lysoPLipase"/>
</dbReference>
<dbReference type="InterPro" id="IPR014043">
    <property type="entry name" value="Acyl_transferase_dom"/>
</dbReference>
<dbReference type="PROSITE" id="PS50075">
    <property type="entry name" value="CARRIER"/>
    <property type="match status" value="1"/>
</dbReference>
<dbReference type="InterPro" id="IPR049551">
    <property type="entry name" value="PKS_DH_C"/>
</dbReference>
<dbReference type="PROSITE" id="PS00606">
    <property type="entry name" value="KS3_1"/>
    <property type="match status" value="1"/>
</dbReference>